<comment type="caution">
    <text evidence="6">The sequence shown here is derived from an EMBL/GenBank/DDBJ whole genome shotgun (WGS) entry which is preliminary data.</text>
</comment>
<evidence type="ECO:0000313" key="7">
    <source>
        <dbReference type="Proteomes" id="UP000706151"/>
    </source>
</evidence>
<evidence type="ECO:0000313" key="6">
    <source>
        <dbReference type="EMBL" id="MBK7954985.1"/>
    </source>
</evidence>
<dbReference type="InterPro" id="IPR008929">
    <property type="entry name" value="Chondroitin_lyas"/>
</dbReference>
<name>A0A935W856_9PROT</name>
<sequence length="374" mass="42021">MSNMLEWLLDDSHYVKNNHGLMMDVALVQASLLLYDLDNKICSEWISVSVARLEEMLDQTFDSSGCCNENSPAYHFVNYSLFSSVVMFFDDYNIPYNKLKWISVLGLAREVGQILIRSDGTIPLIGDSEEQIGTFFPVAPEPRYGVACYPDSGLFVANLKDCYFTLRCGGSSFSHRHIDDSSVTLWLDGRDFIVDAGLYNYDISDKMRRWLLSSRSHSGFYIDSASDVRFVDFDGPSALGRIYGFERSDDGVFVVRCAHYLSAECAVNRTIEYLGGAIAIQDSFKSRVAVKWRQQFLFHPECVICVSSDGKEAEIAHGKSAVRLRLASDGHDFKIGKGYYSRRFMHIEDAPMIFVAGEGSECSISTKILLHGSI</sequence>
<organism evidence="6 7">
    <name type="scientific">Candidatus Accumulibacter affinis</name>
    <dbReference type="NCBI Taxonomy" id="2954384"/>
    <lineage>
        <taxon>Bacteria</taxon>
        <taxon>Pseudomonadati</taxon>
        <taxon>Pseudomonadota</taxon>
        <taxon>Betaproteobacteria</taxon>
        <taxon>Candidatus Accumulibacter</taxon>
    </lineage>
</organism>
<accession>A0A935W856</accession>
<dbReference type="Gene3D" id="1.50.10.100">
    <property type="entry name" value="Chondroitin AC/alginate lyase"/>
    <property type="match status" value="1"/>
</dbReference>
<evidence type="ECO:0000256" key="2">
    <source>
        <dbReference type="ARBA" id="ARBA00022729"/>
    </source>
</evidence>
<keyword evidence="3" id="KW-0574">Periplasm</keyword>
<proteinExistence type="predicted"/>
<dbReference type="PANTHER" id="PTHR39210">
    <property type="entry name" value="HEPARIN-SULFATE LYASE"/>
    <property type="match status" value="1"/>
</dbReference>
<reference evidence="6 7" key="1">
    <citation type="submission" date="2020-10" db="EMBL/GenBank/DDBJ databases">
        <title>Connecting structure to function with the recovery of over 1000 high-quality activated sludge metagenome-assembled genomes encoding full-length rRNA genes using long-read sequencing.</title>
        <authorList>
            <person name="Singleton C.M."/>
            <person name="Petriglieri F."/>
            <person name="Kristensen J.M."/>
            <person name="Kirkegaard R.H."/>
            <person name="Michaelsen T.Y."/>
            <person name="Andersen M.H."/>
            <person name="Karst S.M."/>
            <person name="Dueholm M.S."/>
            <person name="Nielsen P.H."/>
            <person name="Albertsen M."/>
        </authorList>
    </citation>
    <scope>NUCLEOTIDE SEQUENCE [LARGE SCALE GENOMIC DNA]</scope>
    <source>
        <strain evidence="6">Fred_18-Q3-R57-64_BAT3C.720</strain>
    </source>
</reference>
<dbReference type="GO" id="GO:0042597">
    <property type="term" value="C:periplasmic space"/>
    <property type="evidence" value="ECO:0007669"/>
    <property type="project" value="UniProtKB-SubCell"/>
</dbReference>
<dbReference type="AlphaFoldDB" id="A0A935W856"/>
<dbReference type="Pfam" id="PF07940">
    <property type="entry name" value="Hepar_II_III_C"/>
    <property type="match status" value="1"/>
</dbReference>
<dbReference type="EMBL" id="JADJOT010000009">
    <property type="protein sequence ID" value="MBK7954985.1"/>
    <property type="molecule type" value="Genomic_DNA"/>
</dbReference>
<evidence type="ECO:0000259" key="5">
    <source>
        <dbReference type="Pfam" id="PF07940"/>
    </source>
</evidence>
<dbReference type="Proteomes" id="UP000706151">
    <property type="component" value="Unassembled WGS sequence"/>
</dbReference>
<dbReference type="GO" id="GO:0016829">
    <property type="term" value="F:lyase activity"/>
    <property type="evidence" value="ECO:0007669"/>
    <property type="project" value="UniProtKB-KW"/>
</dbReference>
<keyword evidence="2" id="KW-0732">Signal</keyword>
<protein>
    <submittedName>
        <fullName evidence="6">Heparinase II/III family protein</fullName>
    </submittedName>
</protein>
<feature type="domain" description="Heparinase II/III-like C-terminal" evidence="5">
    <location>
        <begin position="147"/>
        <end position="362"/>
    </location>
</feature>
<dbReference type="InterPro" id="IPR012480">
    <property type="entry name" value="Hepar_II_III_C"/>
</dbReference>
<comment type="subcellular location">
    <subcellularLocation>
        <location evidence="1">Periplasm</location>
    </subcellularLocation>
</comment>
<evidence type="ECO:0000256" key="3">
    <source>
        <dbReference type="ARBA" id="ARBA00022764"/>
    </source>
</evidence>
<evidence type="ECO:0000256" key="4">
    <source>
        <dbReference type="ARBA" id="ARBA00023239"/>
    </source>
</evidence>
<keyword evidence="4" id="KW-0456">Lyase</keyword>
<dbReference type="SUPFAM" id="SSF48230">
    <property type="entry name" value="Chondroitin AC/alginate lyase"/>
    <property type="match status" value="1"/>
</dbReference>
<evidence type="ECO:0000256" key="1">
    <source>
        <dbReference type="ARBA" id="ARBA00004418"/>
    </source>
</evidence>
<dbReference type="PANTHER" id="PTHR39210:SF1">
    <property type="entry name" value="HEPARIN-SULFATE LYASE"/>
    <property type="match status" value="1"/>
</dbReference>
<gene>
    <name evidence="6" type="ORF">IPK02_14085</name>
</gene>
<dbReference type="Gene3D" id="2.70.98.70">
    <property type="match status" value="1"/>
</dbReference>